<reference evidence="2 3" key="1">
    <citation type="submission" date="2021-07" db="EMBL/GenBank/DDBJ databases">
        <authorList>
            <person name="Palmer J.M."/>
        </authorList>
    </citation>
    <scope>NUCLEOTIDE SEQUENCE [LARGE SCALE GENOMIC DNA]</scope>
    <source>
        <strain evidence="2 3">AT_MEX2019</strain>
        <tissue evidence="2">Muscle</tissue>
    </source>
</reference>
<comment type="caution">
    <text evidence="2">The sequence shown here is derived from an EMBL/GenBank/DDBJ whole genome shotgun (WGS) entry which is preliminary data.</text>
</comment>
<dbReference type="EMBL" id="JAHUTI010041447">
    <property type="protein sequence ID" value="MED6245853.1"/>
    <property type="molecule type" value="Genomic_DNA"/>
</dbReference>
<proteinExistence type="predicted"/>
<organism evidence="2 3">
    <name type="scientific">Ataeniobius toweri</name>
    <dbReference type="NCBI Taxonomy" id="208326"/>
    <lineage>
        <taxon>Eukaryota</taxon>
        <taxon>Metazoa</taxon>
        <taxon>Chordata</taxon>
        <taxon>Craniata</taxon>
        <taxon>Vertebrata</taxon>
        <taxon>Euteleostomi</taxon>
        <taxon>Actinopterygii</taxon>
        <taxon>Neopterygii</taxon>
        <taxon>Teleostei</taxon>
        <taxon>Neoteleostei</taxon>
        <taxon>Acanthomorphata</taxon>
        <taxon>Ovalentaria</taxon>
        <taxon>Atherinomorphae</taxon>
        <taxon>Cyprinodontiformes</taxon>
        <taxon>Goodeidae</taxon>
        <taxon>Ataeniobius</taxon>
    </lineage>
</organism>
<evidence type="ECO:0000313" key="3">
    <source>
        <dbReference type="Proteomes" id="UP001345963"/>
    </source>
</evidence>
<feature type="chain" id="PRO_5047534979" description="Secreted protein" evidence="1">
    <location>
        <begin position="26"/>
        <end position="75"/>
    </location>
</feature>
<accession>A0ABU7B645</accession>
<evidence type="ECO:0000256" key="1">
    <source>
        <dbReference type="SAM" id="SignalP"/>
    </source>
</evidence>
<evidence type="ECO:0000313" key="2">
    <source>
        <dbReference type="EMBL" id="MED6245853.1"/>
    </source>
</evidence>
<dbReference type="Proteomes" id="UP001345963">
    <property type="component" value="Unassembled WGS sequence"/>
</dbReference>
<evidence type="ECO:0008006" key="4">
    <source>
        <dbReference type="Google" id="ProtNLM"/>
    </source>
</evidence>
<protein>
    <recommendedName>
        <fullName evidence="4">Secreted protein</fullName>
    </recommendedName>
</protein>
<name>A0ABU7B645_9TELE</name>
<gene>
    <name evidence="2" type="ORF">ATANTOWER_009144</name>
</gene>
<feature type="signal peptide" evidence="1">
    <location>
        <begin position="1"/>
        <end position="25"/>
    </location>
</feature>
<sequence>MMILSLKTQCFVLIQSWLCLYSSLSSPHLPSCAADLLEVLDCSSAVIHTQVTVPPPVFPSECHRSLLQPSSLQPT</sequence>
<keyword evidence="1" id="KW-0732">Signal</keyword>
<keyword evidence="3" id="KW-1185">Reference proteome</keyword>